<dbReference type="HOGENOM" id="CLU_032957_4_3_6"/>
<dbReference type="CDD" id="cd00519">
    <property type="entry name" value="Lipase_3"/>
    <property type="match status" value="1"/>
</dbReference>
<dbReference type="GO" id="GO:0006629">
    <property type="term" value="P:lipid metabolic process"/>
    <property type="evidence" value="ECO:0007669"/>
    <property type="project" value="InterPro"/>
</dbReference>
<dbReference type="EMBL" id="CP000155">
    <property type="protein sequence ID" value="ABC31538.1"/>
    <property type="molecule type" value="Genomic_DNA"/>
</dbReference>
<dbReference type="Pfam" id="PF01764">
    <property type="entry name" value="Lipase_3"/>
    <property type="match status" value="1"/>
</dbReference>
<evidence type="ECO:0000313" key="2">
    <source>
        <dbReference type="EMBL" id="ABC31538.1"/>
    </source>
</evidence>
<sequence length="269" mass="29854">MSAIPMYFPPAPFQMEDARLCATLANTAYDMYDQWVDQKKPHKDHFKWTPKGPAMNYSQPIWGAETMLWIFKTTEPFAFVSWTDAGDVYLMFRGTESLDDWIDDAEAGQSPYPQVFGYGKAHDGFLKLYGTMNQAILEALQQVSNPKSLLIGGHSLGSSLSTLATPDIINHSVYKPGDLNVRHYNLASPRVGDPEFVNAYNQCGVPTYRIVNTTDLVPEVPPGVLGRDLYEHVGSPVDFTAQYGSLAGNHSASDCYSYALSHPDKPQSD</sequence>
<dbReference type="InterPro" id="IPR029058">
    <property type="entry name" value="AB_hydrolase_fold"/>
</dbReference>
<dbReference type="PANTHER" id="PTHR45856:SF11">
    <property type="entry name" value="FUNGAL LIPASE-LIKE DOMAIN-CONTAINING PROTEIN"/>
    <property type="match status" value="1"/>
</dbReference>
<protein>
    <submittedName>
        <fullName evidence="2">Probable class 3 lipase</fullName>
    </submittedName>
</protein>
<dbReference type="Proteomes" id="UP000000238">
    <property type="component" value="Chromosome"/>
</dbReference>
<dbReference type="SUPFAM" id="SSF53474">
    <property type="entry name" value="alpha/beta-Hydrolases"/>
    <property type="match status" value="1"/>
</dbReference>
<dbReference type="KEGG" id="hch:HCH_04845"/>
<dbReference type="STRING" id="349521.HCH_04845"/>
<reference evidence="2 3" key="1">
    <citation type="journal article" date="2005" name="Nucleic Acids Res.">
        <title>Genomic blueprint of Hahella chejuensis, a marine microbe producing an algicidal agent.</title>
        <authorList>
            <person name="Jeong H."/>
            <person name="Yim J.H."/>
            <person name="Lee C."/>
            <person name="Choi S.-H."/>
            <person name="Park Y.K."/>
            <person name="Yoon S.H."/>
            <person name="Hur C.-G."/>
            <person name="Kang H.-Y."/>
            <person name="Kim D."/>
            <person name="Lee H.H."/>
            <person name="Park K.H."/>
            <person name="Park S.-H."/>
            <person name="Park H.-S."/>
            <person name="Lee H.K."/>
            <person name="Oh T.K."/>
            <person name="Kim J.F."/>
        </authorList>
    </citation>
    <scope>NUCLEOTIDE SEQUENCE [LARGE SCALE GENOMIC DNA]</scope>
    <source>
        <strain evidence="2 3">KCTC 2396</strain>
    </source>
</reference>
<name>Q2SCT6_HAHCH</name>
<organism evidence="2 3">
    <name type="scientific">Hahella chejuensis (strain KCTC 2396)</name>
    <dbReference type="NCBI Taxonomy" id="349521"/>
    <lineage>
        <taxon>Bacteria</taxon>
        <taxon>Pseudomonadati</taxon>
        <taxon>Pseudomonadota</taxon>
        <taxon>Gammaproteobacteria</taxon>
        <taxon>Oceanospirillales</taxon>
        <taxon>Hahellaceae</taxon>
        <taxon>Hahella</taxon>
    </lineage>
</organism>
<feature type="domain" description="Fungal lipase-type" evidence="1">
    <location>
        <begin position="90"/>
        <end position="222"/>
    </location>
</feature>
<dbReference type="AlphaFoldDB" id="Q2SCT6"/>
<accession>Q2SCT6</accession>
<dbReference type="Gene3D" id="3.40.50.1820">
    <property type="entry name" value="alpha/beta hydrolase"/>
    <property type="match status" value="1"/>
</dbReference>
<dbReference type="eggNOG" id="COG3675">
    <property type="taxonomic scope" value="Bacteria"/>
</dbReference>
<dbReference type="InterPro" id="IPR051218">
    <property type="entry name" value="Sec_MonoDiacylglyc_Lipase"/>
</dbReference>
<dbReference type="OrthoDB" id="5522031at2"/>
<evidence type="ECO:0000259" key="1">
    <source>
        <dbReference type="Pfam" id="PF01764"/>
    </source>
</evidence>
<dbReference type="ESTHER" id="hahch-q2sct6">
    <property type="family name" value="Lipase_3"/>
</dbReference>
<proteinExistence type="predicted"/>
<keyword evidence="3" id="KW-1185">Reference proteome</keyword>
<dbReference type="PANTHER" id="PTHR45856">
    <property type="entry name" value="ALPHA/BETA-HYDROLASES SUPERFAMILY PROTEIN"/>
    <property type="match status" value="1"/>
</dbReference>
<dbReference type="RefSeq" id="WP_011398603.1">
    <property type="nucleotide sequence ID" value="NC_007645.1"/>
</dbReference>
<dbReference type="InterPro" id="IPR002921">
    <property type="entry name" value="Fungal_lipase-type"/>
</dbReference>
<gene>
    <name evidence="2" type="ordered locus">HCH_04845</name>
</gene>
<evidence type="ECO:0000313" key="3">
    <source>
        <dbReference type="Proteomes" id="UP000000238"/>
    </source>
</evidence>